<dbReference type="Proteomes" id="UP001420932">
    <property type="component" value="Unassembled WGS sequence"/>
</dbReference>
<protein>
    <submittedName>
        <fullName evidence="2">Uncharacterized protein</fullName>
    </submittedName>
</protein>
<name>A0AAP0EKP8_9MAGN</name>
<keyword evidence="3" id="KW-1185">Reference proteome</keyword>
<dbReference type="EMBL" id="JBBNAF010000012">
    <property type="protein sequence ID" value="KAK9092313.1"/>
    <property type="molecule type" value="Genomic_DNA"/>
</dbReference>
<reference evidence="2 3" key="1">
    <citation type="submission" date="2024-01" db="EMBL/GenBank/DDBJ databases">
        <title>Genome assemblies of Stephania.</title>
        <authorList>
            <person name="Yang L."/>
        </authorList>
    </citation>
    <scope>NUCLEOTIDE SEQUENCE [LARGE SCALE GENOMIC DNA]</scope>
    <source>
        <strain evidence="2">YNDBR</strain>
        <tissue evidence="2">Leaf</tissue>
    </source>
</reference>
<comment type="caution">
    <text evidence="2">The sequence shown here is derived from an EMBL/GenBank/DDBJ whole genome shotgun (WGS) entry which is preliminary data.</text>
</comment>
<gene>
    <name evidence="2" type="ORF">Syun_027224</name>
</gene>
<sequence length="220" mass="23531">MVFSGCSDESGMGEQRWQRWAGVCVVSGVAGTYGDGVVQWWSRDGRRCDLEAAARIAGYVDGQHPQNVEARSRRIGDATNEEMARREHVCKAAVRFEQATNATRESKKNGCSFRSFGHSAPHSPPSSPLLTHLPHRRSSLTSLSPPLLTPVLSPPAPPFTAVSHFTPALQATSRALSPPPSARRGVTCLTEAALPPFILLTPPRTAAAESIAIVVATGLL</sequence>
<evidence type="ECO:0000313" key="3">
    <source>
        <dbReference type="Proteomes" id="UP001420932"/>
    </source>
</evidence>
<accession>A0AAP0EKP8</accession>
<evidence type="ECO:0000313" key="2">
    <source>
        <dbReference type="EMBL" id="KAK9092313.1"/>
    </source>
</evidence>
<organism evidence="2 3">
    <name type="scientific">Stephania yunnanensis</name>
    <dbReference type="NCBI Taxonomy" id="152371"/>
    <lineage>
        <taxon>Eukaryota</taxon>
        <taxon>Viridiplantae</taxon>
        <taxon>Streptophyta</taxon>
        <taxon>Embryophyta</taxon>
        <taxon>Tracheophyta</taxon>
        <taxon>Spermatophyta</taxon>
        <taxon>Magnoliopsida</taxon>
        <taxon>Ranunculales</taxon>
        <taxon>Menispermaceae</taxon>
        <taxon>Menispermoideae</taxon>
        <taxon>Cissampelideae</taxon>
        <taxon>Stephania</taxon>
    </lineage>
</organism>
<dbReference type="AlphaFoldDB" id="A0AAP0EKP8"/>
<evidence type="ECO:0000256" key="1">
    <source>
        <dbReference type="SAM" id="MobiDB-lite"/>
    </source>
</evidence>
<feature type="region of interest" description="Disordered" evidence="1">
    <location>
        <begin position="113"/>
        <end position="133"/>
    </location>
</feature>
<proteinExistence type="predicted"/>